<dbReference type="EMBL" id="JAFFZN010000039">
    <property type="protein sequence ID" value="MBO8189654.1"/>
    <property type="molecule type" value="Genomic_DNA"/>
</dbReference>
<keyword evidence="3" id="KW-1185">Reference proteome</keyword>
<feature type="compositionally biased region" description="Basic and acidic residues" evidence="1">
    <location>
        <begin position="139"/>
        <end position="172"/>
    </location>
</feature>
<dbReference type="RefSeq" id="WP_209268416.1">
    <property type="nucleotide sequence ID" value="NZ_JAFFZN010000039.1"/>
</dbReference>
<evidence type="ECO:0000313" key="2">
    <source>
        <dbReference type="EMBL" id="MBO8189654.1"/>
    </source>
</evidence>
<organism evidence="2 3">
    <name type="scientific">Streptomyces spirodelae</name>
    <dbReference type="NCBI Taxonomy" id="2812904"/>
    <lineage>
        <taxon>Bacteria</taxon>
        <taxon>Bacillati</taxon>
        <taxon>Actinomycetota</taxon>
        <taxon>Actinomycetes</taxon>
        <taxon>Kitasatosporales</taxon>
        <taxon>Streptomycetaceae</taxon>
        <taxon>Streptomyces</taxon>
    </lineage>
</organism>
<evidence type="ECO:0000313" key="3">
    <source>
        <dbReference type="Proteomes" id="UP001518976"/>
    </source>
</evidence>
<accession>A0ABS3X2V8</accession>
<feature type="region of interest" description="Disordered" evidence="1">
    <location>
        <begin position="1"/>
        <end position="28"/>
    </location>
</feature>
<evidence type="ECO:0000256" key="1">
    <source>
        <dbReference type="SAM" id="MobiDB-lite"/>
    </source>
</evidence>
<comment type="caution">
    <text evidence="2">The sequence shown here is derived from an EMBL/GenBank/DDBJ whole genome shotgun (WGS) entry which is preliminary data.</text>
</comment>
<name>A0ABS3X2V8_9ACTN</name>
<reference evidence="2 3" key="1">
    <citation type="submission" date="2021-02" db="EMBL/GenBank/DDBJ databases">
        <title>Streptomyces spirodelae sp. nov., isolated from duckweed.</title>
        <authorList>
            <person name="Saimee Y."/>
            <person name="Duangmal K."/>
        </authorList>
    </citation>
    <scope>NUCLEOTIDE SEQUENCE [LARGE SCALE GENOMIC DNA]</scope>
    <source>
        <strain evidence="2 3">DW4-2</strain>
    </source>
</reference>
<proteinExistence type="predicted"/>
<sequence length="179" mass="19605">MGQLGPDGKEMPPPVLSPVKASSSKGDLERRAEALKKLKTRIDGVISELDTSPAAKHQVSCRRVTRKSLSGESIPYSEADDLFTKYAEVHETLTLLSSTLRDQIDATGIAIKGADKGFDALEEEEKRRFWQIQARVEAAERKLKHPDGEGQQHGGKGQDKGGETPTENKPEGNADEIER</sequence>
<feature type="region of interest" description="Disordered" evidence="1">
    <location>
        <begin position="139"/>
        <end position="179"/>
    </location>
</feature>
<protein>
    <submittedName>
        <fullName evidence="2">Uncharacterized protein</fullName>
    </submittedName>
</protein>
<gene>
    <name evidence="2" type="ORF">JW592_30050</name>
</gene>
<dbReference type="Proteomes" id="UP001518976">
    <property type="component" value="Unassembled WGS sequence"/>
</dbReference>